<protein>
    <submittedName>
        <fullName evidence="1">Uncharacterized protein</fullName>
    </submittedName>
</protein>
<dbReference type="Proteomes" id="UP000266723">
    <property type="component" value="Unassembled WGS sequence"/>
</dbReference>
<keyword evidence="2" id="KW-1185">Reference proteome</keyword>
<accession>A0ABQ7ASH8</accession>
<evidence type="ECO:0000313" key="1">
    <source>
        <dbReference type="EMBL" id="KAF3516998.1"/>
    </source>
</evidence>
<reference evidence="1 2" key="1">
    <citation type="journal article" date="2020" name="BMC Genomics">
        <title>Intraspecific diversification of the crop wild relative Brassica cretica Lam. using demographic model selection.</title>
        <authorList>
            <person name="Kioukis A."/>
            <person name="Michalopoulou V.A."/>
            <person name="Briers L."/>
            <person name="Pirintsos S."/>
            <person name="Studholme D.J."/>
            <person name="Pavlidis P."/>
            <person name="Sarris P.F."/>
        </authorList>
    </citation>
    <scope>NUCLEOTIDE SEQUENCE [LARGE SCALE GENOMIC DNA]</scope>
    <source>
        <strain evidence="2">cv. PFS-1207/04</strain>
    </source>
</reference>
<sequence length="144" mass="14897">MTNKVGSGGRSVPSPEAVFFQIKSTGPCLLLVASGFRLSELWSASNRRGSVPGVTTRLREGCAVKTLVVRVLSPGDGGSHRSVAAGLLAPSRGSFFSSAVVGSSLRGSWFGCLCSRRRRVNVSGGKGDDACDAFSWVFAVNSGG</sequence>
<proteinExistence type="predicted"/>
<name>A0ABQ7ASH8_BRACR</name>
<evidence type="ECO:0000313" key="2">
    <source>
        <dbReference type="Proteomes" id="UP000266723"/>
    </source>
</evidence>
<dbReference type="EMBL" id="QGKV02001556">
    <property type="protein sequence ID" value="KAF3516998.1"/>
    <property type="molecule type" value="Genomic_DNA"/>
</dbReference>
<organism evidence="1 2">
    <name type="scientific">Brassica cretica</name>
    <name type="common">Mustard</name>
    <dbReference type="NCBI Taxonomy" id="69181"/>
    <lineage>
        <taxon>Eukaryota</taxon>
        <taxon>Viridiplantae</taxon>
        <taxon>Streptophyta</taxon>
        <taxon>Embryophyta</taxon>
        <taxon>Tracheophyta</taxon>
        <taxon>Spermatophyta</taxon>
        <taxon>Magnoliopsida</taxon>
        <taxon>eudicotyledons</taxon>
        <taxon>Gunneridae</taxon>
        <taxon>Pentapetalae</taxon>
        <taxon>rosids</taxon>
        <taxon>malvids</taxon>
        <taxon>Brassicales</taxon>
        <taxon>Brassicaceae</taxon>
        <taxon>Brassiceae</taxon>
        <taxon>Brassica</taxon>
    </lineage>
</organism>
<gene>
    <name evidence="1" type="ORF">DY000_02059288</name>
</gene>
<comment type="caution">
    <text evidence="1">The sequence shown here is derived from an EMBL/GenBank/DDBJ whole genome shotgun (WGS) entry which is preliminary data.</text>
</comment>